<gene>
    <name evidence="5" type="ORF">QO231_10915</name>
</gene>
<evidence type="ECO:0000256" key="3">
    <source>
        <dbReference type="ARBA" id="ARBA00022840"/>
    </source>
</evidence>
<evidence type="ECO:0000313" key="5">
    <source>
        <dbReference type="EMBL" id="MDU9004361.1"/>
    </source>
</evidence>
<accession>A0ABU3VDX7</accession>
<evidence type="ECO:0000259" key="4">
    <source>
        <dbReference type="PROSITE" id="PS50893"/>
    </source>
</evidence>
<dbReference type="Gene3D" id="3.40.50.300">
    <property type="entry name" value="P-loop containing nucleotide triphosphate hydrolases"/>
    <property type="match status" value="1"/>
</dbReference>
<dbReference type="InterPro" id="IPR003593">
    <property type="entry name" value="AAA+_ATPase"/>
</dbReference>
<name>A0ABU3VDX7_9RHOB</name>
<organism evidence="5 6">
    <name type="scientific">Sedimentitalea todarodis</name>
    <dbReference type="NCBI Taxonomy" id="1631240"/>
    <lineage>
        <taxon>Bacteria</taxon>
        <taxon>Pseudomonadati</taxon>
        <taxon>Pseudomonadota</taxon>
        <taxon>Alphaproteobacteria</taxon>
        <taxon>Rhodobacterales</taxon>
        <taxon>Paracoccaceae</taxon>
        <taxon>Sedimentitalea</taxon>
    </lineage>
</organism>
<keyword evidence="2" id="KW-0547">Nucleotide-binding</keyword>
<dbReference type="SUPFAM" id="SSF52540">
    <property type="entry name" value="P-loop containing nucleoside triphosphate hydrolases"/>
    <property type="match status" value="1"/>
</dbReference>
<protein>
    <submittedName>
        <fullName evidence="5">ATP-binding cassette domain-containing protein</fullName>
    </submittedName>
</protein>
<dbReference type="Proteomes" id="UP001255416">
    <property type="component" value="Unassembled WGS sequence"/>
</dbReference>
<feature type="domain" description="ABC transporter" evidence="4">
    <location>
        <begin position="9"/>
        <end position="210"/>
    </location>
</feature>
<dbReference type="EMBL" id="JASMWN010000007">
    <property type="protein sequence ID" value="MDU9004361.1"/>
    <property type="molecule type" value="Genomic_DNA"/>
</dbReference>
<evidence type="ECO:0000256" key="1">
    <source>
        <dbReference type="ARBA" id="ARBA00022448"/>
    </source>
</evidence>
<keyword evidence="1" id="KW-0813">Transport</keyword>
<dbReference type="InterPro" id="IPR017871">
    <property type="entry name" value="ABC_transporter-like_CS"/>
</dbReference>
<keyword evidence="6" id="KW-1185">Reference proteome</keyword>
<dbReference type="GO" id="GO:0005524">
    <property type="term" value="F:ATP binding"/>
    <property type="evidence" value="ECO:0007669"/>
    <property type="project" value="UniProtKB-KW"/>
</dbReference>
<proteinExistence type="predicted"/>
<dbReference type="PROSITE" id="PS50893">
    <property type="entry name" value="ABC_TRANSPORTER_2"/>
    <property type="match status" value="1"/>
</dbReference>
<dbReference type="Pfam" id="PF00005">
    <property type="entry name" value="ABC_tran"/>
    <property type="match status" value="1"/>
</dbReference>
<dbReference type="PANTHER" id="PTHR42939:SF1">
    <property type="entry name" value="ABC TRANSPORTER ATP-BINDING PROTEIN ALBC-RELATED"/>
    <property type="match status" value="1"/>
</dbReference>
<dbReference type="InterPro" id="IPR003439">
    <property type="entry name" value="ABC_transporter-like_ATP-bd"/>
</dbReference>
<dbReference type="InterPro" id="IPR051782">
    <property type="entry name" value="ABC_Transporter_VariousFunc"/>
</dbReference>
<keyword evidence="3 5" id="KW-0067">ATP-binding</keyword>
<dbReference type="SMART" id="SM00382">
    <property type="entry name" value="AAA"/>
    <property type="match status" value="1"/>
</dbReference>
<evidence type="ECO:0000313" key="6">
    <source>
        <dbReference type="Proteomes" id="UP001255416"/>
    </source>
</evidence>
<dbReference type="InterPro" id="IPR027417">
    <property type="entry name" value="P-loop_NTPase"/>
</dbReference>
<dbReference type="RefSeq" id="WP_316776011.1">
    <property type="nucleotide sequence ID" value="NZ_JASMWN010000007.1"/>
</dbReference>
<comment type="caution">
    <text evidence="5">The sequence shown here is derived from an EMBL/GenBank/DDBJ whole genome shotgun (WGS) entry which is preliminary data.</text>
</comment>
<sequence>MTESNNPIIAVSDLRKSYGRKMVIDVVRLTLAHGEKVLLWGPNASGKSTLLRLLAGVARPSGGRIVIDPDHRHSRRALLPQTGGLYDDLTVRQNLLILSRLHGRLPDDAPFLALLGDATDAHLDLRLGTLSGGMQRLLSIAALLSLRPGFLFLDEPFAGLDTPNRSLLERALNDFTADTGLLVITEHSHDGVAEGWRRIALRDGQIEAPT</sequence>
<reference evidence="6" key="1">
    <citation type="submission" date="2023-05" db="EMBL/GenBank/DDBJ databases">
        <title>Sedimentitalea sp. nov. JM2-8.</title>
        <authorList>
            <person name="Huang J."/>
        </authorList>
    </citation>
    <scope>NUCLEOTIDE SEQUENCE [LARGE SCALE GENOMIC DNA]</scope>
    <source>
        <strain evidence="6">KHS03</strain>
    </source>
</reference>
<evidence type="ECO:0000256" key="2">
    <source>
        <dbReference type="ARBA" id="ARBA00022741"/>
    </source>
</evidence>
<dbReference type="PANTHER" id="PTHR42939">
    <property type="entry name" value="ABC TRANSPORTER ATP-BINDING PROTEIN ALBC-RELATED"/>
    <property type="match status" value="1"/>
</dbReference>
<dbReference type="PROSITE" id="PS00211">
    <property type="entry name" value="ABC_TRANSPORTER_1"/>
    <property type="match status" value="1"/>
</dbReference>